<evidence type="ECO:0000256" key="4">
    <source>
        <dbReference type="ARBA" id="ARBA00023004"/>
    </source>
</evidence>
<feature type="region of interest" description="Disordered" evidence="6">
    <location>
        <begin position="146"/>
        <end position="180"/>
    </location>
</feature>
<reference evidence="9" key="1">
    <citation type="submission" date="2017-04" db="EMBL/GenBank/DDBJ databases">
        <authorList>
            <person name="Varghese N."/>
            <person name="Submissions S."/>
        </authorList>
    </citation>
    <scope>NUCLEOTIDE SEQUENCE [LARGE SCALE GENOMIC DNA]</scope>
    <source>
        <strain evidence="9">Dd16</strain>
    </source>
</reference>
<dbReference type="SUPFAM" id="SSF54292">
    <property type="entry name" value="2Fe-2S ferredoxin-like"/>
    <property type="match status" value="1"/>
</dbReference>
<dbReference type="GO" id="GO:0016491">
    <property type="term" value="F:oxidoreductase activity"/>
    <property type="evidence" value="ECO:0007669"/>
    <property type="project" value="UniProtKB-KW"/>
</dbReference>
<dbReference type="Pfam" id="PF00111">
    <property type="entry name" value="Fer2"/>
    <property type="match status" value="1"/>
</dbReference>
<dbReference type="FunFam" id="3.10.20.30:FF:000020">
    <property type="entry name" value="Xanthine dehydrogenase iron-sulfur subunit"/>
    <property type="match status" value="1"/>
</dbReference>
<dbReference type="InterPro" id="IPR051452">
    <property type="entry name" value="Diverse_Oxidoreductases"/>
</dbReference>
<dbReference type="InterPro" id="IPR002888">
    <property type="entry name" value="2Fe-2S-bd"/>
</dbReference>
<protein>
    <submittedName>
        <fullName evidence="8">Isoquinoline 1-oxidoreductase, alpha subunit</fullName>
    </submittedName>
</protein>
<dbReference type="Gene3D" id="3.10.20.30">
    <property type="match status" value="1"/>
</dbReference>
<accession>A0A1X7GIY5</accession>
<dbReference type="GO" id="GO:0051537">
    <property type="term" value="F:2 iron, 2 sulfur cluster binding"/>
    <property type="evidence" value="ECO:0007669"/>
    <property type="project" value="UniProtKB-KW"/>
</dbReference>
<dbReference type="OrthoDB" id="9792018at2"/>
<keyword evidence="4" id="KW-0408">Iron</keyword>
<dbReference type="STRING" id="941907.SAMN06295910_1809"/>
<dbReference type="CDD" id="cd00207">
    <property type="entry name" value="fer2"/>
    <property type="match status" value="1"/>
</dbReference>
<dbReference type="RefSeq" id="WP_085218468.1">
    <property type="nucleotide sequence ID" value="NZ_LT840185.1"/>
</dbReference>
<evidence type="ECO:0000256" key="1">
    <source>
        <dbReference type="ARBA" id="ARBA00022714"/>
    </source>
</evidence>
<dbReference type="PROSITE" id="PS51085">
    <property type="entry name" value="2FE2S_FER_2"/>
    <property type="match status" value="1"/>
</dbReference>
<dbReference type="GO" id="GO:0046872">
    <property type="term" value="F:metal ion binding"/>
    <property type="evidence" value="ECO:0007669"/>
    <property type="project" value="UniProtKB-KW"/>
</dbReference>
<dbReference type="PANTHER" id="PTHR44379">
    <property type="entry name" value="OXIDOREDUCTASE WITH IRON-SULFUR SUBUNIT"/>
    <property type="match status" value="1"/>
</dbReference>
<evidence type="ECO:0000256" key="5">
    <source>
        <dbReference type="ARBA" id="ARBA00023014"/>
    </source>
</evidence>
<dbReference type="PROSITE" id="PS00197">
    <property type="entry name" value="2FE2S_FER_1"/>
    <property type="match status" value="1"/>
</dbReference>
<keyword evidence="3" id="KW-0560">Oxidoreductase</keyword>
<evidence type="ECO:0000256" key="3">
    <source>
        <dbReference type="ARBA" id="ARBA00023002"/>
    </source>
</evidence>
<organism evidence="8 9">
    <name type="scientific">Allosphingosinicella indica</name>
    <dbReference type="NCBI Taxonomy" id="941907"/>
    <lineage>
        <taxon>Bacteria</taxon>
        <taxon>Pseudomonadati</taxon>
        <taxon>Pseudomonadota</taxon>
        <taxon>Alphaproteobacteria</taxon>
        <taxon>Sphingomonadales</taxon>
        <taxon>Sphingomonadaceae</taxon>
        <taxon>Allosphingosinicella</taxon>
    </lineage>
</organism>
<evidence type="ECO:0000313" key="8">
    <source>
        <dbReference type="EMBL" id="SMF70109.1"/>
    </source>
</evidence>
<gene>
    <name evidence="8" type="ORF">SAMN06295910_1809</name>
</gene>
<keyword evidence="2" id="KW-0479">Metal-binding</keyword>
<dbReference type="SUPFAM" id="SSF47741">
    <property type="entry name" value="CO dehydrogenase ISP C-domain like"/>
    <property type="match status" value="1"/>
</dbReference>
<dbReference type="InterPro" id="IPR036884">
    <property type="entry name" value="2Fe-2S-bd_dom_sf"/>
</dbReference>
<keyword evidence="5" id="KW-0411">Iron-sulfur</keyword>
<dbReference type="InterPro" id="IPR001041">
    <property type="entry name" value="2Fe-2S_ferredoxin-type"/>
</dbReference>
<dbReference type="Gene3D" id="1.10.150.120">
    <property type="entry name" value="[2Fe-2S]-binding domain"/>
    <property type="match status" value="1"/>
</dbReference>
<evidence type="ECO:0000256" key="6">
    <source>
        <dbReference type="SAM" id="MobiDB-lite"/>
    </source>
</evidence>
<dbReference type="InterPro" id="IPR006058">
    <property type="entry name" value="2Fe2S_fd_BS"/>
</dbReference>
<evidence type="ECO:0000313" key="9">
    <source>
        <dbReference type="Proteomes" id="UP000192934"/>
    </source>
</evidence>
<dbReference type="PANTHER" id="PTHR44379:SF2">
    <property type="entry name" value="BLR6218 PROTEIN"/>
    <property type="match status" value="1"/>
</dbReference>
<dbReference type="Pfam" id="PF01799">
    <property type="entry name" value="Fer2_2"/>
    <property type="match status" value="1"/>
</dbReference>
<keyword evidence="1" id="KW-0001">2Fe-2S</keyword>
<name>A0A1X7GIY5_9SPHN</name>
<dbReference type="InterPro" id="IPR036010">
    <property type="entry name" value="2Fe-2S_ferredoxin-like_sf"/>
</dbReference>
<sequence>MSRFTVNGQPVHYRMDAKTPLLWALRDASNLTGTKYGCGTGHCGACTVHVDGRAVRSCMVTIEELEGSFVTTIEGLSRDRSHPVQQAWVAESVPQCGFCQSGMIMAAAALLEKNERPTDADIERAMTNICRCGTYSRVREAIRRAGRMQRGEEATTAAPPPGVDPRDAARDVPALKVDRP</sequence>
<evidence type="ECO:0000256" key="2">
    <source>
        <dbReference type="ARBA" id="ARBA00022723"/>
    </source>
</evidence>
<feature type="domain" description="2Fe-2S ferredoxin-type" evidence="7">
    <location>
        <begin position="1"/>
        <end position="76"/>
    </location>
</feature>
<proteinExistence type="predicted"/>
<dbReference type="EMBL" id="LT840185">
    <property type="protein sequence ID" value="SMF70109.1"/>
    <property type="molecule type" value="Genomic_DNA"/>
</dbReference>
<keyword evidence="9" id="KW-1185">Reference proteome</keyword>
<dbReference type="Proteomes" id="UP000192934">
    <property type="component" value="Chromosome I"/>
</dbReference>
<dbReference type="AlphaFoldDB" id="A0A1X7GIY5"/>
<dbReference type="InterPro" id="IPR012675">
    <property type="entry name" value="Beta-grasp_dom_sf"/>
</dbReference>
<evidence type="ECO:0000259" key="7">
    <source>
        <dbReference type="PROSITE" id="PS51085"/>
    </source>
</evidence>